<keyword evidence="6" id="KW-0732">Signal</keyword>
<dbReference type="SUPFAM" id="SSF57716">
    <property type="entry name" value="Glucocorticoid receptor-like (DNA-binding domain)"/>
    <property type="match status" value="1"/>
</dbReference>
<evidence type="ECO:0000313" key="9">
    <source>
        <dbReference type="Proteomes" id="UP000314982"/>
    </source>
</evidence>
<reference evidence="8" key="3">
    <citation type="submission" date="2025-09" db="UniProtKB">
        <authorList>
            <consortium name="Ensembl"/>
        </authorList>
    </citation>
    <scope>IDENTIFICATION</scope>
</reference>
<reference evidence="9" key="1">
    <citation type="submission" date="2018-06" db="EMBL/GenBank/DDBJ databases">
        <title>Genome assembly of Danube salmon.</title>
        <authorList>
            <person name="Macqueen D.J."/>
            <person name="Gundappa M.K."/>
        </authorList>
    </citation>
    <scope>NUCLEOTIDE SEQUENCE [LARGE SCALE GENOMIC DNA]</scope>
</reference>
<evidence type="ECO:0000256" key="1">
    <source>
        <dbReference type="ARBA" id="ARBA00004123"/>
    </source>
</evidence>
<dbReference type="InterPro" id="IPR000679">
    <property type="entry name" value="Znf_GATA"/>
</dbReference>
<dbReference type="GO" id="GO:0003714">
    <property type="term" value="F:transcription corepressor activity"/>
    <property type="evidence" value="ECO:0007669"/>
    <property type="project" value="TreeGrafter"/>
</dbReference>
<dbReference type="CDD" id="cd00202">
    <property type="entry name" value="ZnF_GATA"/>
    <property type="match status" value="1"/>
</dbReference>
<keyword evidence="3" id="KW-0804">Transcription</keyword>
<feature type="compositionally biased region" description="Basic residues" evidence="5">
    <location>
        <begin position="145"/>
        <end position="163"/>
    </location>
</feature>
<dbReference type="AlphaFoldDB" id="A0A4W5PB30"/>
<evidence type="ECO:0000256" key="6">
    <source>
        <dbReference type="SAM" id="SignalP"/>
    </source>
</evidence>
<evidence type="ECO:0000313" key="8">
    <source>
        <dbReference type="Ensembl" id="ENSHHUP00000060592.1"/>
    </source>
</evidence>
<reference evidence="8" key="2">
    <citation type="submission" date="2025-08" db="UniProtKB">
        <authorList>
            <consortium name="Ensembl"/>
        </authorList>
    </citation>
    <scope>IDENTIFICATION</scope>
</reference>
<dbReference type="Pfam" id="PF00320">
    <property type="entry name" value="GATA"/>
    <property type="match status" value="1"/>
</dbReference>
<dbReference type="GO" id="GO:0043565">
    <property type="term" value="F:sequence-specific DNA binding"/>
    <property type="evidence" value="ECO:0007669"/>
    <property type="project" value="InterPro"/>
</dbReference>
<feature type="signal peptide" evidence="6">
    <location>
        <begin position="1"/>
        <end position="16"/>
    </location>
</feature>
<evidence type="ECO:0000256" key="5">
    <source>
        <dbReference type="SAM" id="MobiDB-lite"/>
    </source>
</evidence>
<name>A0A4W5PB30_9TELE</name>
<dbReference type="Ensembl" id="ENSHHUT00000062655.1">
    <property type="protein sequence ID" value="ENSHHUP00000060592.1"/>
    <property type="gene ID" value="ENSHHUG00000035916.1"/>
</dbReference>
<organism evidence="8 9">
    <name type="scientific">Hucho hucho</name>
    <name type="common">huchen</name>
    <dbReference type="NCBI Taxonomy" id="62062"/>
    <lineage>
        <taxon>Eukaryota</taxon>
        <taxon>Metazoa</taxon>
        <taxon>Chordata</taxon>
        <taxon>Craniata</taxon>
        <taxon>Vertebrata</taxon>
        <taxon>Euteleostomi</taxon>
        <taxon>Actinopterygii</taxon>
        <taxon>Neopterygii</taxon>
        <taxon>Teleostei</taxon>
        <taxon>Protacanthopterygii</taxon>
        <taxon>Salmoniformes</taxon>
        <taxon>Salmonidae</taxon>
        <taxon>Salmoninae</taxon>
        <taxon>Hucho</taxon>
    </lineage>
</organism>
<evidence type="ECO:0000259" key="7">
    <source>
        <dbReference type="SMART" id="SM00401"/>
    </source>
</evidence>
<dbReference type="GO" id="GO:0005634">
    <property type="term" value="C:nucleus"/>
    <property type="evidence" value="ECO:0007669"/>
    <property type="project" value="UniProtKB-SubCell"/>
</dbReference>
<evidence type="ECO:0000256" key="3">
    <source>
        <dbReference type="ARBA" id="ARBA00023163"/>
    </source>
</evidence>
<dbReference type="GO" id="GO:0008270">
    <property type="term" value="F:zinc ion binding"/>
    <property type="evidence" value="ECO:0007669"/>
    <property type="project" value="InterPro"/>
</dbReference>
<keyword evidence="9" id="KW-1185">Reference proteome</keyword>
<evidence type="ECO:0000256" key="4">
    <source>
        <dbReference type="ARBA" id="ARBA00023242"/>
    </source>
</evidence>
<feature type="compositionally biased region" description="Basic residues" evidence="5">
    <location>
        <begin position="195"/>
        <end position="216"/>
    </location>
</feature>
<keyword evidence="2" id="KW-0805">Transcription regulation</keyword>
<dbReference type="SMART" id="SM00401">
    <property type="entry name" value="ZnF_GATA"/>
    <property type="match status" value="1"/>
</dbReference>
<dbReference type="Gene3D" id="3.30.50.10">
    <property type="entry name" value="Erythroid Transcription Factor GATA-1, subunit A"/>
    <property type="match status" value="1"/>
</dbReference>
<accession>A0A4W5PB30</accession>
<comment type="subcellular location">
    <subcellularLocation>
        <location evidence="1">Nucleus</location>
    </subcellularLocation>
</comment>
<dbReference type="GeneTree" id="ENSGT00940000153615"/>
<dbReference type="InterPro" id="IPR013088">
    <property type="entry name" value="Znf_NHR/GATA"/>
</dbReference>
<feature type="compositionally biased region" description="Low complexity" evidence="5">
    <location>
        <begin position="128"/>
        <end position="144"/>
    </location>
</feature>
<dbReference type="PANTHER" id="PTHR13859:SF12">
    <property type="entry name" value="ARGININE-GLUTAMIC ACID DIPEPTIDE REPEATS PROTEIN"/>
    <property type="match status" value="1"/>
</dbReference>
<proteinExistence type="predicted"/>
<feature type="chain" id="PRO_5021502126" description="GATA-type domain-containing protein" evidence="6">
    <location>
        <begin position="17"/>
        <end position="229"/>
    </location>
</feature>
<feature type="region of interest" description="Disordered" evidence="5">
    <location>
        <begin position="194"/>
        <end position="229"/>
    </location>
</feature>
<evidence type="ECO:0000256" key="2">
    <source>
        <dbReference type="ARBA" id="ARBA00023015"/>
    </source>
</evidence>
<protein>
    <recommendedName>
        <fullName evidence="7">GATA-type domain-containing protein</fullName>
    </recommendedName>
</protein>
<keyword evidence="4" id="KW-0539">Nucleus</keyword>
<dbReference type="STRING" id="62062.ENSHHUP00000060592"/>
<dbReference type="Proteomes" id="UP000314982">
    <property type="component" value="Unassembled WGS sequence"/>
</dbReference>
<sequence length="229" mass="25985">MFRAVLLALGNKCAFCSPPVDLSSASEDDFDSEDSEQELKGYACRHCFTTTSKDWHHGGRENILLCTDCRIHFKKYGELPPIEKPVDPPPFMFKPVKEDEDGLSGKHSMKTRRNRGSVCSTHSHKVTHTLSHTQSHTHTQSQSHTHTHCHTHSHTHTHSHKVTHTLSHTVTKSHTHTHTLSQSQSHTHIVTHTVTKSHTHCHTHSHTLTHTQRRSHTQTQSHKVTHTLS</sequence>
<dbReference type="PANTHER" id="PTHR13859">
    <property type="entry name" value="ATROPHIN-RELATED"/>
    <property type="match status" value="1"/>
</dbReference>
<feature type="region of interest" description="Disordered" evidence="5">
    <location>
        <begin position="97"/>
        <end position="163"/>
    </location>
</feature>
<feature type="domain" description="GATA-type" evidence="7">
    <location>
        <begin position="38"/>
        <end position="89"/>
    </location>
</feature>